<dbReference type="Gene3D" id="3.50.50.60">
    <property type="entry name" value="FAD/NAD(P)-binding domain"/>
    <property type="match status" value="1"/>
</dbReference>
<dbReference type="InterPro" id="IPR002937">
    <property type="entry name" value="Amino_oxidase"/>
</dbReference>
<dbReference type="InterPro" id="IPR036188">
    <property type="entry name" value="FAD/NAD-bd_sf"/>
</dbReference>
<evidence type="ECO:0000313" key="3">
    <source>
        <dbReference type="Proteomes" id="UP000270021"/>
    </source>
</evidence>
<dbReference type="SUPFAM" id="SSF51905">
    <property type="entry name" value="FAD/NAD(P)-binding domain"/>
    <property type="match status" value="1"/>
</dbReference>
<feature type="domain" description="Amine oxidase" evidence="1">
    <location>
        <begin position="87"/>
        <end position="477"/>
    </location>
</feature>
<reference evidence="2 3" key="1">
    <citation type="submission" date="2018-12" db="EMBL/GenBank/DDBJ databases">
        <title>Complete genome sequence of Flaviflexus salsibiostraticola KCTC 33148.</title>
        <authorList>
            <person name="Bae J.-W."/>
        </authorList>
    </citation>
    <scope>NUCLEOTIDE SEQUENCE [LARGE SCALE GENOMIC DNA]</scope>
    <source>
        <strain evidence="2 3">KCTC 33148</strain>
    </source>
</reference>
<dbReference type="Proteomes" id="UP000270021">
    <property type="component" value="Chromosome"/>
</dbReference>
<dbReference type="Pfam" id="PF01593">
    <property type="entry name" value="Amino_oxidase"/>
    <property type="match status" value="1"/>
</dbReference>
<organism evidence="2 3">
    <name type="scientific">Flaviflexus salsibiostraticola</name>
    <dbReference type="NCBI Taxonomy" id="1282737"/>
    <lineage>
        <taxon>Bacteria</taxon>
        <taxon>Bacillati</taxon>
        <taxon>Actinomycetota</taxon>
        <taxon>Actinomycetes</taxon>
        <taxon>Actinomycetales</taxon>
        <taxon>Actinomycetaceae</taxon>
        <taxon>Flaviflexus</taxon>
    </lineage>
</organism>
<dbReference type="PRINTS" id="PR00411">
    <property type="entry name" value="PNDRDTASEI"/>
</dbReference>
<proteinExistence type="predicted"/>
<dbReference type="EMBL" id="CP034438">
    <property type="protein sequence ID" value="AZN30755.1"/>
    <property type="molecule type" value="Genomic_DNA"/>
</dbReference>
<keyword evidence="3" id="KW-1185">Reference proteome</keyword>
<gene>
    <name evidence="2" type="ORF">EJO69_10930</name>
</gene>
<dbReference type="OrthoDB" id="9767561at2"/>
<dbReference type="AlphaFoldDB" id="A0A3S8ZBB5"/>
<dbReference type="KEGG" id="fsl:EJO69_10930"/>
<evidence type="ECO:0000259" key="1">
    <source>
        <dbReference type="Pfam" id="PF01593"/>
    </source>
</evidence>
<protein>
    <submittedName>
        <fullName evidence="2">FAD-dependent oxidoreductase</fullName>
    </submittedName>
</protein>
<name>A0A3S8ZBB5_9ACTO</name>
<sequence length="482" mass="51078">MAGQDCGDLSVSMQVSSHSTTLAERAWEDAGTAASLSPKVCPAHSRNGCRGRMLLPHPIDGRRMAGTAADGGIMANHYDTIIIGAGLSGLMAAWRSAESGRSVLVLEKESAVGGRQRTREVDGFLIDRGFQLLNPSYPGVKKYVDVDALDLHAFGSGVMVRTEKGLDLLAHPARHPQHLPGTLRSDLVDRSEIAALAAWFGRSTIERSKADLPIGEAWDAAGIHGPLRTQVLEPFLAGVVATDDLSTSADYVRFLFTMFALGRPSLPSRGIQALPKQLAAKARRAGVEIRTDAPVNSYSEDLAQVTVSAQGETMTADSLIVAVGPEAVGDLTGREQIPTHGLTTWWFTADRAPTDKPFIAVDGTRSGPILNTAVLTNVAPSYSPDGTPLIQASGLLKAEHVSDHKAREHTARIWGMEAGELTLLARDDVPHSLPDYPAGSSAQKSQISGRVFLAGDHRTSPSIEGALDAGVRVAGEVESSGR</sequence>
<dbReference type="PANTHER" id="PTHR42841">
    <property type="entry name" value="AMINE OXIDASE"/>
    <property type="match status" value="1"/>
</dbReference>
<accession>A0A3S8ZBB5</accession>
<dbReference type="GO" id="GO:0016491">
    <property type="term" value="F:oxidoreductase activity"/>
    <property type="evidence" value="ECO:0007669"/>
    <property type="project" value="InterPro"/>
</dbReference>
<evidence type="ECO:0000313" key="2">
    <source>
        <dbReference type="EMBL" id="AZN30755.1"/>
    </source>
</evidence>